<dbReference type="RefSeq" id="WP_344605988.1">
    <property type="nucleotide sequence ID" value="NZ_BAAAHE010000024.1"/>
</dbReference>
<organism evidence="10 11">
    <name type="scientific">Sporichthya brevicatena</name>
    <dbReference type="NCBI Taxonomy" id="171442"/>
    <lineage>
        <taxon>Bacteria</taxon>
        <taxon>Bacillati</taxon>
        <taxon>Actinomycetota</taxon>
        <taxon>Actinomycetes</taxon>
        <taxon>Sporichthyales</taxon>
        <taxon>Sporichthyaceae</taxon>
        <taxon>Sporichthya</taxon>
    </lineage>
</organism>
<dbReference type="Pfam" id="PF00353">
    <property type="entry name" value="HemolysinCabind"/>
    <property type="match status" value="2"/>
</dbReference>
<gene>
    <name evidence="10" type="ORF">GCM10009547_29240</name>
</gene>
<dbReference type="InterPro" id="IPR034193">
    <property type="entry name" value="PCSK9_ProteinaseK-like"/>
</dbReference>
<evidence type="ECO:0000256" key="1">
    <source>
        <dbReference type="ARBA" id="ARBA00011073"/>
    </source>
</evidence>
<evidence type="ECO:0000256" key="2">
    <source>
        <dbReference type="ARBA" id="ARBA00022670"/>
    </source>
</evidence>
<evidence type="ECO:0000256" key="4">
    <source>
        <dbReference type="ARBA" id="ARBA00022825"/>
    </source>
</evidence>
<feature type="active site" description="Charge relay system" evidence="5">
    <location>
        <position position="352"/>
    </location>
</feature>
<dbReference type="SUPFAM" id="SSF52743">
    <property type="entry name" value="Subtilisin-like"/>
    <property type="match status" value="1"/>
</dbReference>
<dbReference type="Proteomes" id="UP001500957">
    <property type="component" value="Unassembled WGS sequence"/>
</dbReference>
<dbReference type="InterPro" id="IPR037045">
    <property type="entry name" value="S8pro/Inhibitor_I9_sf"/>
</dbReference>
<dbReference type="InterPro" id="IPR023827">
    <property type="entry name" value="Peptidase_S8_Asp-AS"/>
</dbReference>
<dbReference type="PROSITE" id="PS00137">
    <property type="entry name" value="SUBTILASE_HIS"/>
    <property type="match status" value="1"/>
</dbReference>
<feature type="compositionally biased region" description="Pro residues" evidence="7">
    <location>
        <begin position="406"/>
        <end position="424"/>
    </location>
</feature>
<keyword evidence="11" id="KW-1185">Reference proteome</keyword>
<dbReference type="PROSITE" id="PS00136">
    <property type="entry name" value="SUBTILASE_ASP"/>
    <property type="match status" value="1"/>
</dbReference>
<dbReference type="Pfam" id="PF00082">
    <property type="entry name" value="Peptidase_S8"/>
    <property type="match status" value="1"/>
</dbReference>
<feature type="signal peptide" evidence="8">
    <location>
        <begin position="1"/>
        <end position="29"/>
    </location>
</feature>
<evidence type="ECO:0000256" key="3">
    <source>
        <dbReference type="ARBA" id="ARBA00022801"/>
    </source>
</evidence>
<dbReference type="InterPro" id="IPR018511">
    <property type="entry name" value="Hemolysin-typ_Ca-bd_CS"/>
</dbReference>
<dbReference type="PANTHER" id="PTHR43806:SF11">
    <property type="entry name" value="CEREVISIN-RELATED"/>
    <property type="match status" value="1"/>
</dbReference>
<reference evidence="10 11" key="1">
    <citation type="journal article" date="2019" name="Int. J. Syst. Evol. Microbiol.">
        <title>The Global Catalogue of Microorganisms (GCM) 10K type strain sequencing project: providing services to taxonomists for standard genome sequencing and annotation.</title>
        <authorList>
            <consortium name="The Broad Institute Genomics Platform"/>
            <consortium name="The Broad Institute Genome Sequencing Center for Infectious Disease"/>
            <person name="Wu L."/>
            <person name="Ma J."/>
        </authorList>
    </citation>
    <scope>NUCLEOTIDE SEQUENCE [LARGE SCALE GENOMIC DNA]</scope>
    <source>
        <strain evidence="10 11">JCM 10671</strain>
    </source>
</reference>
<dbReference type="Gene3D" id="3.30.70.80">
    <property type="entry name" value="Peptidase S8 propeptide/proteinase inhibitor I9"/>
    <property type="match status" value="1"/>
</dbReference>
<evidence type="ECO:0000256" key="7">
    <source>
        <dbReference type="SAM" id="MobiDB-lite"/>
    </source>
</evidence>
<feature type="region of interest" description="Disordered" evidence="7">
    <location>
        <begin position="388"/>
        <end position="449"/>
    </location>
</feature>
<dbReference type="SUPFAM" id="SSF51120">
    <property type="entry name" value="beta-Roll"/>
    <property type="match status" value="1"/>
</dbReference>
<feature type="chain" id="PRO_5046654195" description="Peptidase S8/S53 domain-containing protein" evidence="8">
    <location>
        <begin position="30"/>
        <end position="526"/>
    </location>
</feature>
<dbReference type="InterPro" id="IPR015500">
    <property type="entry name" value="Peptidase_S8_subtilisin-rel"/>
</dbReference>
<dbReference type="InterPro" id="IPR036852">
    <property type="entry name" value="Peptidase_S8/S53_dom_sf"/>
</dbReference>
<dbReference type="InterPro" id="IPR022398">
    <property type="entry name" value="Peptidase_S8_His-AS"/>
</dbReference>
<dbReference type="InterPro" id="IPR001343">
    <property type="entry name" value="Hemolysn_Ca-bd"/>
</dbReference>
<evidence type="ECO:0000259" key="9">
    <source>
        <dbReference type="Pfam" id="PF00082"/>
    </source>
</evidence>
<dbReference type="PROSITE" id="PS00138">
    <property type="entry name" value="SUBTILASE_SER"/>
    <property type="match status" value="1"/>
</dbReference>
<evidence type="ECO:0000256" key="6">
    <source>
        <dbReference type="RuleBase" id="RU003355"/>
    </source>
</evidence>
<dbReference type="PROSITE" id="PS00330">
    <property type="entry name" value="HEMOLYSIN_CALCIUM"/>
    <property type="match status" value="3"/>
</dbReference>
<dbReference type="Gene3D" id="2.150.10.10">
    <property type="entry name" value="Serralysin-like metalloprotease, C-terminal"/>
    <property type="match status" value="1"/>
</dbReference>
<feature type="active site" description="Charge relay system" evidence="5">
    <location>
        <position position="163"/>
    </location>
</feature>
<evidence type="ECO:0000256" key="8">
    <source>
        <dbReference type="SAM" id="SignalP"/>
    </source>
</evidence>
<feature type="domain" description="Peptidase S8/S53" evidence="9">
    <location>
        <begin position="154"/>
        <end position="388"/>
    </location>
</feature>
<accession>A0ABN1GZ93</accession>
<dbReference type="PROSITE" id="PS51892">
    <property type="entry name" value="SUBTILASE"/>
    <property type="match status" value="1"/>
</dbReference>
<keyword evidence="3 5" id="KW-0378">Hydrolase</keyword>
<keyword evidence="8" id="KW-0732">Signal</keyword>
<keyword evidence="2 5" id="KW-0645">Protease</keyword>
<dbReference type="InterPro" id="IPR000209">
    <property type="entry name" value="Peptidase_S8/S53_dom"/>
</dbReference>
<keyword evidence="4 5" id="KW-0720">Serine protease</keyword>
<sequence>MARRAAAGAAVLTGALVLALVGAPAPHGAAADDPCAVQAADYDGDRFVVLLDDDATPEEVAAAADEAAAKGATVHFRYEYAVKGYAATLPPRAQSAVEDDTDVAAVEPDLPVCLSSTDAPSALAATQNPAPWALDRIDQRSRSLDGRYSWGNDGTGVTAFVIDSGVRATHSEFAGRVAAGADFTGLGSTDDVLGHGTRVAGLLGGQTWGAAKGVTLVPVRIFGSTAASAVSVVIAGINHVLAARAANPAAPMVANLSLGVRGHALDAAVANLVAAGVTTVVAAGNRDGADACTESPAAQRAAITVAASTINDARASFSNVGSCVDLFAPGDDLVSSSPATDTSAEGNLDGTSYAAPLVAGVAATYLQANPGATPAQVESLLTRTATPGVIADAGPGTPNRLLFSPLTPPPAPPAPAPRPTPTPPKARASKPVPRCLGRPATIVGTAGPDRIRGTKRADVIVGLGGADRIEGRGGADLICGGRGNDILIGGGGDDVILGGPGRDRIKGGRGNDRCRGGAGRDVITGC</sequence>
<dbReference type="PANTHER" id="PTHR43806">
    <property type="entry name" value="PEPTIDASE S8"/>
    <property type="match status" value="1"/>
</dbReference>
<feature type="active site" description="Charge relay system" evidence="5">
    <location>
        <position position="195"/>
    </location>
</feature>
<evidence type="ECO:0000256" key="5">
    <source>
        <dbReference type="PROSITE-ProRule" id="PRU01240"/>
    </source>
</evidence>
<evidence type="ECO:0000313" key="10">
    <source>
        <dbReference type="EMBL" id="GAA0624285.1"/>
    </source>
</evidence>
<dbReference type="SUPFAM" id="SSF54897">
    <property type="entry name" value="Protease propeptides/inhibitors"/>
    <property type="match status" value="1"/>
</dbReference>
<protein>
    <recommendedName>
        <fullName evidence="9">Peptidase S8/S53 domain-containing protein</fullName>
    </recommendedName>
</protein>
<dbReference type="InterPro" id="IPR050131">
    <property type="entry name" value="Peptidase_S8_subtilisin-like"/>
</dbReference>
<dbReference type="PRINTS" id="PR00723">
    <property type="entry name" value="SUBTILISIN"/>
</dbReference>
<comment type="caution">
    <text evidence="10">The sequence shown here is derived from an EMBL/GenBank/DDBJ whole genome shotgun (WGS) entry which is preliminary data.</text>
</comment>
<proteinExistence type="inferred from homology"/>
<dbReference type="PRINTS" id="PR00313">
    <property type="entry name" value="CABNDNGRPT"/>
</dbReference>
<dbReference type="Gene3D" id="3.40.50.200">
    <property type="entry name" value="Peptidase S8/S53 domain"/>
    <property type="match status" value="1"/>
</dbReference>
<comment type="similarity">
    <text evidence="1 5 6">Belongs to the peptidase S8 family.</text>
</comment>
<dbReference type="InterPro" id="IPR011049">
    <property type="entry name" value="Serralysin-like_metalloprot_C"/>
</dbReference>
<name>A0ABN1GZ93_9ACTN</name>
<evidence type="ECO:0000313" key="11">
    <source>
        <dbReference type="Proteomes" id="UP001500957"/>
    </source>
</evidence>
<dbReference type="InterPro" id="IPR023828">
    <property type="entry name" value="Peptidase_S8_Ser-AS"/>
</dbReference>
<dbReference type="EMBL" id="BAAAHE010000024">
    <property type="protein sequence ID" value="GAA0624285.1"/>
    <property type="molecule type" value="Genomic_DNA"/>
</dbReference>
<dbReference type="CDD" id="cd04077">
    <property type="entry name" value="Peptidases_S8_PCSK9_ProteinaseK_like"/>
    <property type="match status" value="1"/>
</dbReference>